<gene>
    <name evidence="2" type="ORF">GCM10007377_12170</name>
</gene>
<dbReference type="Proteomes" id="UP000619536">
    <property type="component" value="Unassembled WGS sequence"/>
</dbReference>
<feature type="chain" id="PRO_5035281209" evidence="1">
    <location>
        <begin position="23"/>
        <end position="42"/>
    </location>
</feature>
<sequence>MVIIGVSVLALTGVFTFSLAQAASWADPDKHDLPQPDDRGKR</sequence>
<name>A0A8J3AQV6_9BIFI</name>
<feature type="signal peptide" evidence="1">
    <location>
        <begin position="1"/>
        <end position="22"/>
    </location>
</feature>
<keyword evidence="1" id="KW-0732">Signal</keyword>
<comment type="caution">
    <text evidence="2">The sequence shown here is derived from an EMBL/GenBank/DDBJ whole genome shotgun (WGS) entry which is preliminary data.</text>
</comment>
<dbReference type="EMBL" id="BMDH01000003">
    <property type="protein sequence ID" value="GGI14688.1"/>
    <property type="molecule type" value="Genomic_DNA"/>
</dbReference>
<evidence type="ECO:0000313" key="3">
    <source>
        <dbReference type="Proteomes" id="UP000619536"/>
    </source>
</evidence>
<reference evidence="2" key="2">
    <citation type="submission" date="2020-09" db="EMBL/GenBank/DDBJ databases">
        <authorList>
            <person name="Sun Q."/>
            <person name="Sedlacek I."/>
        </authorList>
    </citation>
    <scope>NUCLEOTIDE SEQUENCE</scope>
    <source>
        <strain evidence="2">CCM 8606</strain>
    </source>
</reference>
<protein>
    <submittedName>
        <fullName evidence="2">Uncharacterized protein</fullName>
    </submittedName>
</protein>
<accession>A0A8J3AQV6</accession>
<reference evidence="2" key="1">
    <citation type="journal article" date="2014" name="Int. J. Syst. Evol. Microbiol.">
        <title>Complete genome sequence of Corynebacterium casei LMG S-19264T (=DSM 44701T), isolated from a smear-ripened cheese.</title>
        <authorList>
            <consortium name="US DOE Joint Genome Institute (JGI-PGF)"/>
            <person name="Walter F."/>
            <person name="Albersmeier A."/>
            <person name="Kalinowski J."/>
            <person name="Ruckert C."/>
        </authorList>
    </citation>
    <scope>NUCLEOTIDE SEQUENCE</scope>
    <source>
        <strain evidence="2">CCM 8606</strain>
    </source>
</reference>
<evidence type="ECO:0000256" key="1">
    <source>
        <dbReference type="SAM" id="SignalP"/>
    </source>
</evidence>
<proteinExistence type="predicted"/>
<organism evidence="2 3">
    <name type="scientific">Galliscardovia ingluviei</name>
    <dbReference type="NCBI Taxonomy" id="1769422"/>
    <lineage>
        <taxon>Bacteria</taxon>
        <taxon>Bacillati</taxon>
        <taxon>Actinomycetota</taxon>
        <taxon>Actinomycetes</taxon>
        <taxon>Bifidobacteriales</taxon>
        <taxon>Bifidobacteriaceae</taxon>
        <taxon>Galliscardovia</taxon>
    </lineage>
</organism>
<keyword evidence="3" id="KW-1185">Reference proteome</keyword>
<dbReference type="AlphaFoldDB" id="A0A8J3AQV6"/>
<evidence type="ECO:0000313" key="2">
    <source>
        <dbReference type="EMBL" id="GGI14688.1"/>
    </source>
</evidence>